<accession>A0AAW4VRQ6</accession>
<dbReference type="EMBL" id="JAJDKZ010000026">
    <property type="protein sequence ID" value="MCB8610826.1"/>
    <property type="molecule type" value="Genomic_DNA"/>
</dbReference>
<evidence type="ECO:0000313" key="1">
    <source>
        <dbReference type="EMBL" id="MCB8610826.1"/>
    </source>
</evidence>
<dbReference type="AlphaFoldDB" id="A0AAW4VRQ6"/>
<evidence type="ECO:0000313" key="2">
    <source>
        <dbReference type="Proteomes" id="UP001198439"/>
    </source>
</evidence>
<reference evidence="1" key="1">
    <citation type="submission" date="2021-10" db="EMBL/GenBank/DDBJ databases">
        <title>Collection of gut derived symbiotic bacterial strains cultured from healthy donors.</title>
        <authorList>
            <person name="Lin H."/>
            <person name="Littmann E."/>
            <person name="Kohout C."/>
            <person name="Pamer E.G."/>
        </authorList>
    </citation>
    <scope>NUCLEOTIDE SEQUENCE</scope>
    <source>
        <strain evidence="1">DFI.4.48</strain>
    </source>
</reference>
<gene>
    <name evidence="1" type="ORF">LJD69_09495</name>
</gene>
<dbReference type="RefSeq" id="WP_227279812.1">
    <property type="nucleotide sequence ID" value="NZ_DBGCOW010000010.1"/>
</dbReference>
<proteinExistence type="predicted"/>
<comment type="caution">
    <text evidence="1">The sequence shown here is derived from an EMBL/GenBank/DDBJ whole genome shotgun (WGS) entry which is preliminary data.</text>
</comment>
<sequence>MRIYFLEKNHALYKNGMERINNDALATLTILVASSRSEDKEIMMELIKTIIK</sequence>
<dbReference type="Proteomes" id="UP001198439">
    <property type="component" value="Unassembled WGS sequence"/>
</dbReference>
<protein>
    <submittedName>
        <fullName evidence="1">Uncharacterized protein</fullName>
    </submittedName>
</protein>
<organism evidence="1 2">
    <name type="scientific">Faecalibacillus faecis</name>
    <dbReference type="NCBI Taxonomy" id="1982628"/>
    <lineage>
        <taxon>Bacteria</taxon>
        <taxon>Bacillati</taxon>
        <taxon>Bacillota</taxon>
        <taxon>Erysipelotrichia</taxon>
        <taxon>Erysipelotrichales</taxon>
        <taxon>Coprobacillaceae</taxon>
        <taxon>Faecalibacillus</taxon>
    </lineage>
</organism>
<name>A0AAW4VRQ6_9FIRM</name>